<protein>
    <submittedName>
        <fullName evidence="1">Uncharacterized protein</fullName>
    </submittedName>
</protein>
<name>A0A0A9D874_ARUDO</name>
<sequence length="28" mass="3223">MDAVSASWIVHYIPLLKMQLYYIPCLPG</sequence>
<proteinExistence type="predicted"/>
<organism evidence="1">
    <name type="scientific">Arundo donax</name>
    <name type="common">Giant reed</name>
    <name type="synonym">Donax arundinaceus</name>
    <dbReference type="NCBI Taxonomy" id="35708"/>
    <lineage>
        <taxon>Eukaryota</taxon>
        <taxon>Viridiplantae</taxon>
        <taxon>Streptophyta</taxon>
        <taxon>Embryophyta</taxon>
        <taxon>Tracheophyta</taxon>
        <taxon>Spermatophyta</taxon>
        <taxon>Magnoliopsida</taxon>
        <taxon>Liliopsida</taxon>
        <taxon>Poales</taxon>
        <taxon>Poaceae</taxon>
        <taxon>PACMAD clade</taxon>
        <taxon>Arundinoideae</taxon>
        <taxon>Arundineae</taxon>
        <taxon>Arundo</taxon>
    </lineage>
</organism>
<reference evidence="1" key="2">
    <citation type="journal article" date="2015" name="Data Brief">
        <title>Shoot transcriptome of the giant reed, Arundo donax.</title>
        <authorList>
            <person name="Barrero R.A."/>
            <person name="Guerrero F.D."/>
            <person name="Moolhuijzen P."/>
            <person name="Goolsby J.A."/>
            <person name="Tidwell J."/>
            <person name="Bellgard S.E."/>
            <person name="Bellgard M.I."/>
        </authorList>
    </citation>
    <scope>NUCLEOTIDE SEQUENCE</scope>
    <source>
        <tissue evidence="1">Shoot tissue taken approximately 20 cm above the soil surface</tissue>
    </source>
</reference>
<reference evidence="1" key="1">
    <citation type="submission" date="2014-09" db="EMBL/GenBank/DDBJ databases">
        <authorList>
            <person name="Magalhaes I.L.F."/>
            <person name="Oliveira U."/>
            <person name="Santos F.R."/>
            <person name="Vidigal T.H.D.A."/>
            <person name="Brescovit A.D."/>
            <person name="Santos A.J."/>
        </authorList>
    </citation>
    <scope>NUCLEOTIDE SEQUENCE</scope>
    <source>
        <tissue evidence="1">Shoot tissue taken approximately 20 cm above the soil surface</tissue>
    </source>
</reference>
<evidence type="ECO:0000313" key="1">
    <source>
        <dbReference type="EMBL" id="JAD82893.1"/>
    </source>
</evidence>
<dbReference type="EMBL" id="GBRH01215002">
    <property type="protein sequence ID" value="JAD82893.1"/>
    <property type="molecule type" value="Transcribed_RNA"/>
</dbReference>
<dbReference type="AlphaFoldDB" id="A0A0A9D874"/>
<accession>A0A0A9D874</accession>